<accession>A0A087TTH1</accession>
<proteinExistence type="predicted"/>
<evidence type="ECO:0000313" key="2">
    <source>
        <dbReference type="Proteomes" id="UP000054359"/>
    </source>
</evidence>
<sequence>MVFTSHLLYGLMKIQQTVKIQLGDKEAMTLDLRQQLFSETMNLTLHLICGMCLKLQILVLRKKLILQN</sequence>
<dbReference type="EMBL" id="KK116672">
    <property type="protein sequence ID" value="KFM68410.1"/>
    <property type="molecule type" value="Genomic_DNA"/>
</dbReference>
<keyword evidence="2" id="KW-1185">Reference proteome</keyword>
<gene>
    <name evidence="1" type="ORF">X975_19433</name>
</gene>
<dbReference type="Proteomes" id="UP000054359">
    <property type="component" value="Unassembled WGS sequence"/>
</dbReference>
<name>A0A087TTH1_STEMI</name>
<evidence type="ECO:0000313" key="1">
    <source>
        <dbReference type="EMBL" id="KFM68410.1"/>
    </source>
</evidence>
<dbReference type="AlphaFoldDB" id="A0A087TTH1"/>
<organism evidence="1 2">
    <name type="scientific">Stegodyphus mimosarum</name>
    <name type="common">African social velvet spider</name>
    <dbReference type="NCBI Taxonomy" id="407821"/>
    <lineage>
        <taxon>Eukaryota</taxon>
        <taxon>Metazoa</taxon>
        <taxon>Ecdysozoa</taxon>
        <taxon>Arthropoda</taxon>
        <taxon>Chelicerata</taxon>
        <taxon>Arachnida</taxon>
        <taxon>Araneae</taxon>
        <taxon>Araneomorphae</taxon>
        <taxon>Entelegynae</taxon>
        <taxon>Eresoidea</taxon>
        <taxon>Eresidae</taxon>
        <taxon>Stegodyphus</taxon>
    </lineage>
</organism>
<feature type="non-terminal residue" evidence="1">
    <location>
        <position position="68"/>
    </location>
</feature>
<protein>
    <submittedName>
        <fullName evidence="1">Uncharacterized protein</fullName>
    </submittedName>
</protein>
<reference evidence="1 2" key="1">
    <citation type="submission" date="2013-11" db="EMBL/GenBank/DDBJ databases">
        <title>Genome sequencing of Stegodyphus mimosarum.</title>
        <authorList>
            <person name="Bechsgaard J."/>
        </authorList>
    </citation>
    <scope>NUCLEOTIDE SEQUENCE [LARGE SCALE GENOMIC DNA]</scope>
</reference>